<keyword evidence="1" id="KW-0732">Signal</keyword>
<organism evidence="2 3">
    <name type="scientific">Allosphingosinicella flava</name>
    <dbReference type="NCBI Taxonomy" id="2771430"/>
    <lineage>
        <taxon>Bacteria</taxon>
        <taxon>Pseudomonadati</taxon>
        <taxon>Pseudomonadota</taxon>
        <taxon>Alphaproteobacteria</taxon>
        <taxon>Sphingomonadales</taxon>
        <taxon>Sphingomonadaceae</taxon>
        <taxon>Allosphingosinicella</taxon>
    </lineage>
</organism>
<feature type="chain" id="PRO_5032833490" description="Lipoprotein" evidence="1">
    <location>
        <begin position="22"/>
        <end position="142"/>
    </location>
</feature>
<gene>
    <name evidence="2" type="ORF">IC614_07685</name>
</gene>
<evidence type="ECO:0000313" key="2">
    <source>
        <dbReference type="EMBL" id="QPQ54245.1"/>
    </source>
</evidence>
<evidence type="ECO:0000313" key="3">
    <source>
        <dbReference type="Proteomes" id="UP000594873"/>
    </source>
</evidence>
<evidence type="ECO:0000256" key="1">
    <source>
        <dbReference type="SAM" id="SignalP"/>
    </source>
</evidence>
<dbReference type="EMBL" id="CP065592">
    <property type="protein sequence ID" value="QPQ54245.1"/>
    <property type="molecule type" value="Genomic_DNA"/>
</dbReference>
<dbReference type="PROSITE" id="PS51257">
    <property type="entry name" value="PROKAR_LIPOPROTEIN"/>
    <property type="match status" value="1"/>
</dbReference>
<proteinExistence type="predicted"/>
<dbReference type="AlphaFoldDB" id="A0A7T2GI13"/>
<sequence length="142" mass="15487">MKKRFRIASLAVMAAMLGACASSPKSIDAAYVSPGTYKDYACDDILVERAAIEQRADALYGSLKKRATADKAKMAAGAVLFLPALLFLKGDGMKAQEFAELKGRYKALSFESERKQCGLDFLDIDKRRPSLKEARKAAADDI</sequence>
<reference evidence="2 3" key="1">
    <citation type="submission" date="2020-11" db="EMBL/GenBank/DDBJ databases">
        <title>Genome seq and assembly of Sphingosinicella sp.</title>
        <authorList>
            <person name="Chhetri G."/>
        </authorList>
    </citation>
    <scope>NUCLEOTIDE SEQUENCE [LARGE SCALE GENOMIC DNA]</scope>
    <source>
        <strain evidence="2 3">UDD2</strain>
    </source>
</reference>
<protein>
    <recommendedName>
        <fullName evidence="4">Lipoprotein</fullName>
    </recommendedName>
</protein>
<dbReference type="KEGG" id="sflv:IC614_07685"/>
<dbReference type="Proteomes" id="UP000594873">
    <property type="component" value="Chromosome"/>
</dbReference>
<feature type="signal peptide" evidence="1">
    <location>
        <begin position="1"/>
        <end position="21"/>
    </location>
</feature>
<keyword evidence="3" id="KW-1185">Reference proteome</keyword>
<dbReference type="RefSeq" id="WP_200970772.1">
    <property type="nucleotide sequence ID" value="NZ_CP065592.1"/>
</dbReference>
<name>A0A7T2GI13_9SPHN</name>
<evidence type="ECO:0008006" key="4">
    <source>
        <dbReference type="Google" id="ProtNLM"/>
    </source>
</evidence>
<accession>A0A7T2GI13</accession>